<dbReference type="GO" id="GO:0019213">
    <property type="term" value="F:deacetylase activity"/>
    <property type="evidence" value="ECO:0007669"/>
    <property type="project" value="InterPro"/>
</dbReference>
<proteinExistence type="predicted"/>
<sequence length="106" mass="11144">MKTARRWTCSLLGFCLWGLIGSLSIVESAAAQATEAGSDSIQFTCDLLLAGGHVIDPAHDVDGVFDVAIVDSVIVAVAEHIDPTLAERVIDVQGLYVTPGLIDLHA</sequence>
<evidence type="ECO:0008006" key="2">
    <source>
        <dbReference type="Google" id="ProtNLM"/>
    </source>
</evidence>
<dbReference type="EMBL" id="UINC01186926">
    <property type="protein sequence ID" value="SVD99389.1"/>
    <property type="molecule type" value="Genomic_DNA"/>
</dbReference>
<dbReference type="GO" id="GO:0016810">
    <property type="term" value="F:hydrolase activity, acting on carbon-nitrogen (but not peptide) bonds"/>
    <property type="evidence" value="ECO:0007669"/>
    <property type="project" value="InterPro"/>
</dbReference>
<dbReference type="InterPro" id="IPR011059">
    <property type="entry name" value="Metal-dep_hydrolase_composite"/>
</dbReference>
<reference evidence="1" key="1">
    <citation type="submission" date="2018-05" db="EMBL/GenBank/DDBJ databases">
        <authorList>
            <person name="Lanie J.A."/>
            <person name="Ng W.-L."/>
            <person name="Kazmierczak K.M."/>
            <person name="Andrzejewski T.M."/>
            <person name="Davidsen T.M."/>
            <person name="Wayne K.J."/>
            <person name="Tettelin H."/>
            <person name="Glass J.I."/>
            <person name="Rusch D."/>
            <person name="Podicherti R."/>
            <person name="Tsui H.-C.T."/>
            <person name="Winkler M.E."/>
        </authorList>
    </citation>
    <scope>NUCLEOTIDE SEQUENCE</scope>
</reference>
<name>A0A382ZVU7_9ZZZZ</name>
<dbReference type="AlphaFoldDB" id="A0A382ZVU7"/>
<organism evidence="1">
    <name type="scientific">marine metagenome</name>
    <dbReference type="NCBI Taxonomy" id="408172"/>
    <lineage>
        <taxon>unclassified sequences</taxon>
        <taxon>metagenomes</taxon>
        <taxon>ecological metagenomes</taxon>
    </lineage>
</organism>
<dbReference type="SUPFAM" id="SSF51338">
    <property type="entry name" value="Composite domain of metallo-dependent hydrolases"/>
    <property type="match status" value="1"/>
</dbReference>
<evidence type="ECO:0000313" key="1">
    <source>
        <dbReference type="EMBL" id="SVD99389.1"/>
    </source>
</evidence>
<dbReference type="Gene3D" id="2.30.40.10">
    <property type="entry name" value="Urease, subunit C, domain 1"/>
    <property type="match status" value="1"/>
</dbReference>
<gene>
    <name evidence="1" type="ORF">METZ01_LOCUS452243</name>
</gene>
<dbReference type="PANTHER" id="PTHR42717">
    <property type="entry name" value="DIHYDROOROTASE-RELATED"/>
    <property type="match status" value="1"/>
</dbReference>
<dbReference type="InterPro" id="IPR020043">
    <property type="entry name" value="Deacetylase_Atu3266-like"/>
</dbReference>
<protein>
    <recommendedName>
        <fullName evidence="2">Amidohydrolase 3 domain-containing protein</fullName>
    </recommendedName>
</protein>
<accession>A0A382ZVU7</accession>
<dbReference type="PANTHER" id="PTHR42717:SF1">
    <property type="entry name" value="IMIDAZOLONEPROPIONASE AND RELATED AMIDOHYDROLASES"/>
    <property type="match status" value="1"/>
</dbReference>
<feature type="non-terminal residue" evidence="1">
    <location>
        <position position="106"/>
    </location>
</feature>